<organism evidence="1 2">
    <name type="scientific">Rhodopirellula maiorica SM1</name>
    <dbReference type="NCBI Taxonomy" id="1265738"/>
    <lineage>
        <taxon>Bacteria</taxon>
        <taxon>Pseudomonadati</taxon>
        <taxon>Planctomycetota</taxon>
        <taxon>Planctomycetia</taxon>
        <taxon>Pirellulales</taxon>
        <taxon>Pirellulaceae</taxon>
        <taxon>Novipirellula</taxon>
    </lineage>
</organism>
<dbReference type="EMBL" id="ANOG01000676">
    <property type="protein sequence ID" value="EMI18367.1"/>
    <property type="molecule type" value="Genomic_DNA"/>
</dbReference>
<dbReference type="AlphaFoldDB" id="M5RSL0"/>
<protein>
    <submittedName>
        <fullName evidence="1">Uncharacterized protein</fullName>
    </submittedName>
</protein>
<keyword evidence="2" id="KW-1185">Reference proteome</keyword>
<comment type="caution">
    <text evidence="1">The sequence shown here is derived from an EMBL/GenBank/DDBJ whole genome shotgun (WGS) entry which is preliminary data.</text>
</comment>
<gene>
    <name evidence="1" type="ORF">RMSM_04698</name>
</gene>
<sequence>MERFCKHSSCQNRTCRRGNNDDNMTRAPLSLATFFTPSQMI</sequence>
<name>M5RSL0_9BACT</name>
<evidence type="ECO:0000313" key="2">
    <source>
        <dbReference type="Proteomes" id="UP000011991"/>
    </source>
</evidence>
<dbReference type="PATRIC" id="fig|1265738.3.peg.4719"/>
<proteinExistence type="predicted"/>
<dbReference type="Proteomes" id="UP000011991">
    <property type="component" value="Unassembled WGS sequence"/>
</dbReference>
<evidence type="ECO:0000313" key="1">
    <source>
        <dbReference type="EMBL" id="EMI18367.1"/>
    </source>
</evidence>
<accession>M5RSL0</accession>
<reference evidence="1 2" key="1">
    <citation type="journal article" date="2013" name="Mar. Genomics">
        <title>Expression of sulfatases in Rhodopirellula baltica and the diversity of sulfatases in the genus Rhodopirellula.</title>
        <authorList>
            <person name="Wegner C.E."/>
            <person name="Richter-Heitmann T."/>
            <person name="Klindworth A."/>
            <person name="Klockow C."/>
            <person name="Richter M."/>
            <person name="Achstetter T."/>
            <person name="Glockner F.O."/>
            <person name="Harder J."/>
        </authorList>
    </citation>
    <scope>NUCLEOTIDE SEQUENCE [LARGE SCALE GENOMIC DNA]</scope>
    <source>
        <strain evidence="1 2">SM1</strain>
    </source>
</reference>